<proteinExistence type="predicted"/>
<feature type="region of interest" description="Disordered" evidence="1">
    <location>
        <begin position="1"/>
        <end position="48"/>
    </location>
</feature>
<organism evidence="2 3">
    <name type="scientific">Rhodopirellula baltica (strain DSM 10527 / NCIMB 13988 / SH1)</name>
    <dbReference type="NCBI Taxonomy" id="243090"/>
    <lineage>
        <taxon>Bacteria</taxon>
        <taxon>Pseudomonadati</taxon>
        <taxon>Planctomycetota</taxon>
        <taxon>Planctomycetia</taxon>
        <taxon>Pirellulales</taxon>
        <taxon>Pirellulaceae</taxon>
        <taxon>Rhodopirellula</taxon>
    </lineage>
</organism>
<reference evidence="2 3" key="1">
    <citation type="journal article" date="2003" name="Proc. Natl. Acad. Sci. U.S.A.">
        <title>Complete genome sequence of the marine planctomycete Pirellula sp. strain 1.</title>
        <authorList>
            <person name="Gloeckner F.O."/>
            <person name="Kube M."/>
            <person name="Bauer M."/>
            <person name="Teeling H."/>
            <person name="Lombardot T."/>
            <person name="Ludwig W."/>
            <person name="Gade D."/>
            <person name="Beck A."/>
            <person name="Borzym K."/>
            <person name="Heitmann K."/>
            <person name="Rabus R."/>
            <person name="Schlesner H."/>
            <person name="Amann R."/>
            <person name="Reinhardt R."/>
        </authorList>
    </citation>
    <scope>NUCLEOTIDE SEQUENCE [LARGE SCALE GENOMIC DNA]</scope>
    <source>
        <strain evidence="3">DSM 10527 / NCIMB 13988 / SH1</strain>
    </source>
</reference>
<protein>
    <submittedName>
        <fullName evidence="2">Uncharacterized protein</fullName>
    </submittedName>
</protein>
<dbReference type="Proteomes" id="UP000001025">
    <property type="component" value="Chromosome"/>
</dbReference>
<dbReference type="EnsemblBacteria" id="CAD77800">
    <property type="protein sequence ID" value="CAD77800"/>
    <property type="gene ID" value="RB12820"/>
</dbReference>
<keyword evidence="3" id="KW-1185">Reference proteome</keyword>
<sequence length="48" mass="5315">MLREYGIHRPTNGGARLTTESVSSRNPARLSPGISNKQRDPVARWSPP</sequence>
<dbReference type="AlphaFoldDB" id="Q7UI14"/>
<dbReference type="HOGENOM" id="CLU_3157152_0_0_0"/>
<dbReference type="InParanoid" id="Q7UI14"/>
<name>Q7UI14_RHOBA</name>
<gene>
    <name evidence="2" type="ordered locus">RB12820</name>
</gene>
<evidence type="ECO:0000313" key="3">
    <source>
        <dbReference type="Proteomes" id="UP000001025"/>
    </source>
</evidence>
<evidence type="ECO:0000256" key="1">
    <source>
        <dbReference type="SAM" id="MobiDB-lite"/>
    </source>
</evidence>
<accession>Q7UI14</accession>
<dbReference type="STRING" id="243090.RB12820"/>
<dbReference type="EMBL" id="BX294155">
    <property type="protein sequence ID" value="CAD77800.1"/>
    <property type="molecule type" value="Genomic_DNA"/>
</dbReference>
<dbReference type="KEGG" id="rba:RB12820"/>
<evidence type="ECO:0000313" key="2">
    <source>
        <dbReference type="EMBL" id="CAD77800.1"/>
    </source>
</evidence>